<evidence type="ECO:0000313" key="2">
    <source>
        <dbReference type="Proteomes" id="UP000215914"/>
    </source>
</evidence>
<comment type="caution">
    <text evidence="1">The sequence shown here is derived from an EMBL/GenBank/DDBJ whole genome shotgun (WGS) entry which is preliminary data.</text>
</comment>
<protein>
    <submittedName>
        <fullName evidence="1">Uncharacterized protein</fullName>
    </submittedName>
</protein>
<organism evidence="1 2">
    <name type="scientific">Helianthus annuus</name>
    <name type="common">Common sunflower</name>
    <dbReference type="NCBI Taxonomy" id="4232"/>
    <lineage>
        <taxon>Eukaryota</taxon>
        <taxon>Viridiplantae</taxon>
        <taxon>Streptophyta</taxon>
        <taxon>Embryophyta</taxon>
        <taxon>Tracheophyta</taxon>
        <taxon>Spermatophyta</taxon>
        <taxon>Magnoliopsida</taxon>
        <taxon>eudicotyledons</taxon>
        <taxon>Gunneridae</taxon>
        <taxon>Pentapetalae</taxon>
        <taxon>asterids</taxon>
        <taxon>campanulids</taxon>
        <taxon>Asterales</taxon>
        <taxon>Asteraceae</taxon>
        <taxon>Asteroideae</taxon>
        <taxon>Heliantheae alliance</taxon>
        <taxon>Heliantheae</taxon>
        <taxon>Helianthus</taxon>
    </lineage>
</organism>
<evidence type="ECO:0000313" key="1">
    <source>
        <dbReference type="EMBL" id="KAF5757351.1"/>
    </source>
</evidence>
<dbReference type="Gramene" id="mRNA:HanXRQr2_Chr17g0825631">
    <property type="protein sequence ID" value="mRNA:HanXRQr2_Chr17g0825631"/>
    <property type="gene ID" value="HanXRQr2_Chr17g0825631"/>
</dbReference>
<reference evidence="1" key="1">
    <citation type="journal article" date="2017" name="Nature">
        <title>The sunflower genome provides insights into oil metabolism, flowering and Asterid evolution.</title>
        <authorList>
            <person name="Badouin H."/>
            <person name="Gouzy J."/>
            <person name="Grassa C.J."/>
            <person name="Murat F."/>
            <person name="Staton S.E."/>
            <person name="Cottret L."/>
            <person name="Lelandais-Briere C."/>
            <person name="Owens G.L."/>
            <person name="Carrere S."/>
            <person name="Mayjonade B."/>
            <person name="Legrand L."/>
            <person name="Gill N."/>
            <person name="Kane N.C."/>
            <person name="Bowers J.E."/>
            <person name="Hubner S."/>
            <person name="Bellec A."/>
            <person name="Berard A."/>
            <person name="Berges H."/>
            <person name="Blanchet N."/>
            <person name="Boniface M.C."/>
            <person name="Brunel D."/>
            <person name="Catrice O."/>
            <person name="Chaidir N."/>
            <person name="Claudel C."/>
            <person name="Donnadieu C."/>
            <person name="Faraut T."/>
            <person name="Fievet G."/>
            <person name="Helmstetter N."/>
            <person name="King M."/>
            <person name="Knapp S.J."/>
            <person name="Lai Z."/>
            <person name="Le Paslier M.C."/>
            <person name="Lippi Y."/>
            <person name="Lorenzon L."/>
            <person name="Mandel J.R."/>
            <person name="Marage G."/>
            <person name="Marchand G."/>
            <person name="Marquand E."/>
            <person name="Bret-Mestries E."/>
            <person name="Morien E."/>
            <person name="Nambeesan S."/>
            <person name="Nguyen T."/>
            <person name="Pegot-Espagnet P."/>
            <person name="Pouilly N."/>
            <person name="Raftis F."/>
            <person name="Sallet E."/>
            <person name="Schiex T."/>
            <person name="Thomas J."/>
            <person name="Vandecasteele C."/>
            <person name="Vares D."/>
            <person name="Vear F."/>
            <person name="Vautrin S."/>
            <person name="Crespi M."/>
            <person name="Mangin B."/>
            <person name="Burke J.M."/>
            <person name="Salse J."/>
            <person name="Munos S."/>
            <person name="Vincourt P."/>
            <person name="Rieseberg L.H."/>
            <person name="Langlade N.B."/>
        </authorList>
    </citation>
    <scope>NUCLEOTIDE SEQUENCE</scope>
    <source>
        <tissue evidence="1">Leaves</tissue>
    </source>
</reference>
<gene>
    <name evidence="1" type="ORF">HanXRQr2_Chr17g0825631</name>
</gene>
<keyword evidence="2" id="KW-1185">Reference proteome</keyword>
<name>A0A9K3DL91_HELAN</name>
<reference evidence="1" key="2">
    <citation type="submission" date="2020-06" db="EMBL/GenBank/DDBJ databases">
        <title>Helianthus annuus Genome sequencing and assembly Release 2.</title>
        <authorList>
            <person name="Gouzy J."/>
            <person name="Langlade N."/>
            <person name="Munos S."/>
        </authorList>
    </citation>
    <scope>NUCLEOTIDE SEQUENCE</scope>
    <source>
        <tissue evidence="1">Leaves</tissue>
    </source>
</reference>
<dbReference type="AlphaFoldDB" id="A0A9K3DL91"/>
<dbReference type="Proteomes" id="UP000215914">
    <property type="component" value="Unassembled WGS sequence"/>
</dbReference>
<proteinExistence type="predicted"/>
<sequence>MLLNQLLTITIGTIERLMLLMNLTIQFLLERYLKMRLLCKYGCFFKRPWIG</sequence>
<dbReference type="EMBL" id="MNCJ02000332">
    <property type="protein sequence ID" value="KAF5757351.1"/>
    <property type="molecule type" value="Genomic_DNA"/>
</dbReference>
<accession>A0A9K3DL91</accession>